<reference evidence="2 3" key="1">
    <citation type="submission" date="2019-03" db="EMBL/GenBank/DDBJ databases">
        <title>Genomic features of bacteria from cold environments.</title>
        <authorList>
            <person name="Shen L."/>
        </authorList>
    </citation>
    <scope>NUCLEOTIDE SEQUENCE [LARGE SCALE GENOMIC DNA]</scope>
    <source>
        <strain evidence="3">T3246-1</strain>
    </source>
</reference>
<evidence type="ECO:0000313" key="2">
    <source>
        <dbReference type="EMBL" id="TDE95745.1"/>
    </source>
</evidence>
<gene>
    <name evidence="2" type="ORF">EXU48_05600</name>
</gene>
<dbReference type="RefSeq" id="WP_165962695.1">
    <property type="nucleotide sequence ID" value="NZ_SMNA01000003.1"/>
</dbReference>
<protein>
    <submittedName>
        <fullName evidence="2">Uncharacterized protein</fullName>
    </submittedName>
</protein>
<dbReference type="EMBL" id="SMNA01000003">
    <property type="protein sequence ID" value="TDE95745.1"/>
    <property type="molecule type" value="Genomic_DNA"/>
</dbReference>
<comment type="caution">
    <text evidence="2">The sequence shown here is derived from an EMBL/GenBank/DDBJ whole genome shotgun (WGS) entry which is preliminary data.</text>
</comment>
<accession>A0ABY2E8Z5</accession>
<proteinExistence type="predicted"/>
<keyword evidence="3" id="KW-1185">Reference proteome</keyword>
<sequence>MEIARQRLRPGQGVLDLGPDPGGSSGVGARVAATRSRLLWEVLTDAYVHLGFDALGDEAFAAMALARIIEPTSKADTVRVLAEIGAPCPSLRTLFRSLKRCHERDYRDTLATASLAHSARTCGKAALIMYEAPQV</sequence>
<evidence type="ECO:0000256" key="1">
    <source>
        <dbReference type="SAM" id="MobiDB-lite"/>
    </source>
</evidence>
<dbReference type="Proteomes" id="UP000504882">
    <property type="component" value="Unassembled WGS sequence"/>
</dbReference>
<evidence type="ECO:0000313" key="3">
    <source>
        <dbReference type="Proteomes" id="UP000504882"/>
    </source>
</evidence>
<name>A0ABY2E8Z5_9MICO</name>
<feature type="region of interest" description="Disordered" evidence="1">
    <location>
        <begin position="1"/>
        <end position="26"/>
    </location>
</feature>
<organism evidence="2 3">
    <name type="scientific">Occultella glacieicola</name>
    <dbReference type="NCBI Taxonomy" id="2518684"/>
    <lineage>
        <taxon>Bacteria</taxon>
        <taxon>Bacillati</taxon>
        <taxon>Actinomycetota</taxon>
        <taxon>Actinomycetes</taxon>
        <taxon>Micrococcales</taxon>
        <taxon>Ruaniaceae</taxon>
        <taxon>Occultella</taxon>
    </lineage>
</organism>